<dbReference type="InterPro" id="IPR036188">
    <property type="entry name" value="FAD/NAD-bd_sf"/>
</dbReference>
<dbReference type="Gene3D" id="3.50.50.60">
    <property type="entry name" value="FAD/NAD(P)-binding domain"/>
    <property type="match status" value="1"/>
</dbReference>
<dbReference type="GO" id="GO:0008812">
    <property type="term" value="F:choline dehydrogenase activity"/>
    <property type="evidence" value="ECO:0007669"/>
    <property type="project" value="UniProtKB-EC"/>
</dbReference>
<protein>
    <submittedName>
        <fullName evidence="7">Choline dehydrogenase</fullName>
        <ecNumber evidence="7">1.1.99.1</ecNumber>
    </submittedName>
</protein>
<dbReference type="PIRSF" id="PIRSF000137">
    <property type="entry name" value="Alcohol_oxidase"/>
    <property type="match status" value="1"/>
</dbReference>
<keyword evidence="8" id="KW-1185">Reference proteome</keyword>
<proteinExistence type="inferred from homology"/>
<dbReference type="PANTHER" id="PTHR11552:SF147">
    <property type="entry name" value="CHOLINE DEHYDROGENASE, MITOCHONDRIAL"/>
    <property type="match status" value="1"/>
</dbReference>
<name>A0A7W6C876_9SPHN</name>
<dbReference type="SUPFAM" id="SSF51905">
    <property type="entry name" value="FAD/NAD(P)-binding domain"/>
    <property type="match status" value="1"/>
</dbReference>
<dbReference type="InterPro" id="IPR000172">
    <property type="entry name" value="GMC_OxRdtase_N"/>
</dbReference>
<keyword evidence="3" id="KW-0285">Flavoprotein</keyword>
<evidence type="ECO:0000256" key="1">
    <source>
        <dbReference type="ARBA" id="ARBA00001974"/>
    </source>
</evidence>
<keyword evidence="7" id="KW-0560">Oxidoreductase</keyword>
<dbReference type="InterPro" id="IPR012132">
    <property type="entry name" value="GMC_OxRdtase"/>
</dbReference>
<evidence type="ECO:0000313" key="7">
    <source>
        <dbReference type="EMBL" id="MBB3941381.1"/>
    </source>
</evidence>
<feature type="binding site" evidence="5">
    <location>
        <position position="111"/>
    </location>
    <ligand>
        <name>FAD</name>
        <dbReference type="ChEBI" id="CHEBI:57692"/>
    </ligand>
</feature>
<dbReference type="EMBL" id="JACIDY010000008">
    <property type="protein sequence ID" value="MBB3941381.1"/>
    <property type="molecule type" value="Genomic_DNA"/>
</dbReference>
<dbReference type="AlphaFoldDB" id="A0A7W6C876"/>
<dbReference type="EC" id="1.1.99.1" evidence="7"/>
<keyword evidence="4 5" id="KW-0274">FAD</keyword>
<evidence type="ECO:0000256" key="2">
    <source>
        <dbReference type="ARBA" id="ARBA00010790"/>
    </source>
</evidence>
<accession>A0A7W6C876</accession>
<sequence length="422" mass="45595">MAGATGWGWDALLPYFLRAEDYQGPPSQWHRNGGPLPVGRANERHGLSDAVLAAFQSIGVPRLEDYCAGDQFGVYDVLTTAVGGRRRGIAETYLRQARGRPNLQIVKQTLVDRIMIEKGCAVGVSVVRGDQGLEFRAPETIVSAGAIQSPAILMRSGIGPASHLRDHGIAVEADLPVGLNLQDHCGLSASRFVDVPTYNSPFGPWTIGKALARWVLTRHGRMASPAVHVMAGLKSAPDGREADISVSFIPLAIDFNSSIPAMAAQPGITLGGVCMRPESRGAIRLRSRDPHAKPVIDHRLLAEGDVRRLTQFGKIIEEVFAAKPLADHIIGRSFPHEVPRSDAEWEEIIRQTAGIGYHAVGTCRMGGEDSVLDPRLRVRGIGNLRVVDASIMPFIVSNNTNAATIAIAERASDFFQEDVMDT</sequence>
<comment type="similarity">
    <text evidence="2">Belongs to the GMC oxidoreductase family.</text>
</comment>
<dbReference type="InterPro" id="IPR007867">
    <property type="entry name" value="GMC_OxRtase_C"/>
</dbReference>
<reference evidence="7 8" key="1">
    <citation type="submission" date="2020-08" db="EMBL/GenBank/DDBJ databases">
        <title>Genomic Encyclopedia of Type Strains, Phase IV (KMG-IV): sequencing the most valuable type-strain genomes for metagenomic binning, comparative biology and taxonomic classification.</title>
        <authorList>
            <person name="Goeker M."/>
        </authorList>
    </citation>
    <scope>NUCLEOTIDE SEQUENCE [LARGE SCALE GENOMIC DNA]</scope>
    <source>
        <strain evidence="7 8">DSM 27568</strain>
    </source>
</reference>
<dbReference type="Proteomes" id="UP000561459">
    <property type="component" value="Unassembled WGS sequence"/>
</dbReference>
<dbReference type="Pfam" id="PF05199">
    <property type="entry name" value="GMC_oxred_C"/>
    <property type="match status" value="1"/>
</dbReference>
<evidence type="ECO:0000259" key="6">
    <source>
        <dbReference type="PROSITE" id="PS00624"/>
    </source>
</evidence>
<feature type="domain" description="Glucose-methanol-choline oxidoreductase N-terminal" evidence="6">
    <location>
        <begin position="145"/>
        <end position="159"/>
    </location>
</feature>
<dbReference type="SUPFAM" id="SSF54373">
    <property type="entry name" value="FAD-linked reductases, C-terminal domain"/>
    <property type="match status" value="1"/>
</dbReference>
<evidence type="ECO:0000256" key="4">
    <source>
        <dbReference type="ARBA" id="ARBA00022827"/>
    </source>
</evidence>
<dbReference type="Gene3D" id="3.30.560.10">
    <property type="entry name" value="Glucose Oxidase, domain 3"/>
    <property type="match status" value="1"/>
</dbReference>
<organism evidence="7 8">
    <name type="scientific">Novosphingobium fluoreni</name>
    <dbReference type="NCBI Taxonomy" id="1391222"/>
    <lineage>
        <taxon>Bacteria</taxon>
        <taxon>Pseudomonadati</taxon>
        <taxon>Pseudomonadota</taxon>
        <taxon>Alphaproteobacteria</taxon>
        <taxon>Sphingomonadales</taxon>
        <taxon>Sphingomonadaceae</taxon>
        <taxon>Novosphingobium</taxon>
    </lineage>
</organism>
<comment type="caution">
    <text evidence="7">The sequence shown here is derived from an EMBL/GenBank/DDBJ whole genome shotgun (WGS) entry which is preliminary data.</text>
</comment>
<dbReference type="PANTHER" id="PTHR11552">
    <property type="entry name" value="GLUCOSE-METHANOL-CHOLINE GMC OXIDOREDUCTASE"/>
    <property type="match status" value="1"/>
</dbReference>
<dbReference type="PROSITE" id="PS00624">
    <property type="entry name" value="GMC_OXRED_2"/>
    <property type="match status" value="1"/>
</dbReference>
<comment type="cofactor">
    <cofactor evidence="1 5">
        <name>FAD</name>
        <dbReference type="ChEBI" id="CHEBI:57692"/>
    </cofactor>
</comment>
<dbReference type="Pfam" id="PF00732">
    <property type="entry name" value="GMC_oxred_N"/>
    <property type="match status" value="1"/>
</dbReference>
<evidence type="ECO:0000313" key="8">
    <source>
        <dbReference type="Proteomes" id="UP000561459"/>
    </source>
</evidence>
<dbReference type="GO" id="GO:0050660">
    <property type="term" value="F:flavin adenine dinucleotide binding"/>
    <property type="evidence" value="ECO:0007669"/>
    <property type="project" value="InterPro"/>
</dbReference>
<gene>
    <name evidence="7" type="ORF">GGR39_003057</name>
</gene>
<evidence type="ECO:0000256" key="5">
    <source>
        <dbReference type="PIRSR" id="PIRSR000137-2"/>
    </source>
</evidence>
<evidence type="ECO:0000256" key="3">
    <source>
        <dbReference type="ARBA" id="ARBA00022630"/>
    </source>
</evidence>